<keyword evidence="5" id="KW-0813">Transport</keyword>
<keyword evidence="13 18" id="KW-0472">Membrane</keyword>
<dbReference type="OMA" id="WETIFYY"/>
<evidence type="ECO:0000313" key="21">
    <source>
        <dbReference type="EMBL" id="TIC34236.1"/>
    </source>
</evidence>
<evidence type="ECO:0000256" key="13">
    <source>
        <dbReference type="ARBA" id="ARBA00023136"/>
    </source>
</evidence>
<evidence type="ECO:0000256" key="1">
    <source>
        <dbReference type="ARBA" id="ARBA00003195"/>
    </source>
</evidence>
<comment type="subunit">
    <text evidence="16">Complex I is composed of 45 different subunits. Interacts with BCAP31.</text>
</comment>
<evidence type="ECO:0000313" key="20">
    <source>
        <dbReference type="EMBL" id="TIC00203.1"/>
    </source>
</evidence>
<dbReference type="InterPro" id="IPR019329">
    <property type="entry name" value="NADH_UbQ_OxRdtase_ESSS_su"/>
</dbReference>
<dbReference type="AlphaFoldDB" id="A0A4T0LP90"/>
<dbReference type="GO" id="GO:0005743">
    <property type="term" value="C:mitochondrial inner membrane"/>
    <property type="evidence" value="ECO:0007669"/>
    <property type="project" value="UniProtKB-SubCell"/>
</dbReference>
<evidence type="ECO:0000256" key="14">
    <source>
        <dbReference type="ARBA" id="ARBA00030753"/>
    </source>
</evidence>
<evidence type="ECO:0000313" key="22">
    <source>
        <dbReference type="EMBL" id="TIC64674.1"/>
    </source>
</evidence>
<dbReference type="Proteomes" id="UP000310685">
    <property type="component" value="Unassembled WGS sequence"/>
</dbReference>
<evidence type="ECO:0000256" key="18">
    <source>
        <dbReference type="SAM" id="Phobius"/>
    </source>
</evidence>
<keyword evidence="8" id="KW-0999">Mitochondrion inner membrane</keyword>
<proteinExistence type="inferred from homology"/>
<dbReference type="Proteomes" id="UP000307169">
    <property type="component" value="Unassembled WGS sequence"/>
</dbReference>
<comment type="caution">
    <text evidence="23">The sequence shown here is derived from an EMBL/GenBank/DDBJ whole genome shotgun (WGS) entry which is preliminary data.</text>
</comment>
<evidence type="ECO:0000256" key="3">
    <source>
        <dbReference type="ARBA" id="ARBA00008915"/>
    </source>
</evidence>
<dbReference type="Proteomes" id="UP000305647">
    <property type="component" value="Unassembled WGS sequence"/>
</dbReference>
<feature type="transmembrane region" description="Helical" evidence="18">
    <location>
        <begin position="54"/>
        <end position="72"/>
    </location>
</feature>
<evidence type="ECO:0000313" key="19">
    <source>
        <dbReference type="EMBL" id="TIB81170.1"/>
    </source>
</evidence>
<evidence type="ECO:0000256" key="4">
    <source>
        <dbReference type="ARBA" id="ARBA00018632"/>
    </source>
</evidence>
<evidence type="ECO:0000256" key="8">
    <source>
        <dbReference type="ARBA" id="ARBA00022792"/>
    </source>
</evidence>
<sequence length="103" mass="11945">MLRLKSSQIKQISRSQQLRYAGGGPQFHEPTGHLFAEKPLPNGQKRKWENWEPIYYFGFYAAMAGAGVAYYYKPDTNIQTWALNQAKSRMEERGELPKYEPSN</sequence>
<evidence type="ECO:0000313" key="25">
    <source>
        <dbReference type="Proteomes" id="UP000307169"/>
    </source>
</evidence>
<evidence type="ECO:0000256" key="10">
    <source>
        <dbReference type="ARBA" id="ARBA00022982"/>
    </source>
</evidence>
<dbReference type="PANTHER" id="PTHR40637:SF1">
    <property type="entry name" value="ESSS SUBUNIT OF NADH:UBIQUINONE OXIDOREDUCTASE (COMPLEX I) PROTEIN"/>
    <property type="match status" value="1"/>
</dbReference>
<dbReference type="EMBL" id="SPRX01000005">
    <property type="protein sequence ID" value="TIC68991.1"/>
    <property type="molecule type" value="Genomic_DNA"/>
</dbReference>
<evidence type="ECO:0000313" key="28">
    <source>
        <dbReference type="Proteomes" id="UP000310708"/>
    </source>
</evidence>
<organism evidence="23 28">
    <name type="scientific">Wallemia mellicola</name>
    <dbReference type="NCBI Taxonomy" id="1708541"/>
    <lineage>
        <taxon>Eukaryota</taxon>
        <taxon>Fungi</taxon>
        <taxon>Dikarya</taxon>
        <taxon>Basidiomycota</taxon>
        <taxon>Wallemiomycotina</taxon>
        <taxon>Wallemiomycetes</taxon>
        <taxon>Wallemiales</taxon>
        <taxon>Wallemiaceae</taxon>
        <taxon>Wallemia</taxon>
    </lineage>
</organism>
<evidence type="ECO:0000313" key="23">
    <source>
        <dbReference type="EMBL" id="TIC68991.1"/>
    </source>
</evidence>
<evidence type="ECO:0000256" key="9">
    <source>
        <dbReference type="ARBA" id="ARBA00022946"/>
    </source>
</evidence>
<evidence type="ECO:0000256" key="16">
    <source>
        <dbReference type="ARBA" id="ARBA00046528"/>
    </source>
</evidence>
<evidence type="ECO:0000256" key="15">
    <source>
        <dbReference type="ARBA" id="ARBA00031387"/>
    </source>
</evidence>
<dbReference type="PANTHER" id="PTHR40637">
    <property type="entry name" value="ESSS SUBUNIT OF NADH:UBIQUINONE OXIDOREDUCTASE (COMPLEX I) PROTEIN"/>
    <property type="match status" value="1"/>
</dbReference>
<gene>
    <name evidence="23" type="ORF">E3Q01_00592</name>
    <name evidence="22" type="ORF">E3Q02_02537</name>
    <name evidence="21" type="ORF">E3Q10_00422</name>
    <name evidence="20" type="ORF">E3Q17_02298</name>
    <name evidence="19" type="ORF">E3Q22_01440</name>
</gene>
<evidence type="ECO:0000256" key="7">
    <source>
        <dbReference type="ARBA" id="ARBA00022692"/>
    </source>
</evidence>
<evidence type="ECO:0000256" key="6">
    <source>
        <dbReference type="ARBA" id="ARBA00022660"/>
    </source>
</evidence>
<keyword evidence="7 18" id="KW-0812">Transmembrane</keyword>
<evidence type="ECO:0000313" key="26">
    <source>
        <dbReference type="Proteomes" id="UP000309601"/>
    </source>
</evidence>
<evidence type="ECO:0000256" key="5">
    <source>
        <dbReference type="ARBA" id="ARBA00022448"/>
    </source>
</evidence>
<keyword evidence="10" id="KW-0249">Electron transport</keyword>
<dbReference type="EMBL" id="SPRW01000026">
    <property type="protein sequence ID" value="TIC64674.1"/>
    <property type="molecule type" value="Genomic_DNA"/>
</dbReference>
<keyword evidence="12" id="KW-0496">Mitochondrion</keyword>
<evidence type="ECO:0000256" key="2">
    <source>
        <dbReference type="ARBA" id="ARBA00004434"/>
    </source>
</evidence>
<name>A0A4T0LP90_9BASI</name>
<evidence type="ECO:0000256" key="17">
    <source>
        <dbReference type="SAM" id="MobiDB-lite"/>
    </source>
</evidence>
<dbReference type="EMBL" id="SPRO01000002">
    <property type="protein sequence ID" value="TIC34236.1"/>
    <property type="molecule type" value="Genomic_DNA"/>
</dbReference>
<evidence type="ECO:0000256" key="11">
    <source>
        <dbReference type="ARBA" id="ARBA00022989"/>
    </source>
</evidence>
<evidence type="ECO:0000256" key="12">
    <source>
        <dbReference type="ARBA" id="ARBA00023128"/>
    </source>
</evidence>
<dbReference type="Proteomes" id="UP000309601">
    <property type="component" value="Unassembled WGS sequence"/>
</dbReference>
<accession>A0A4T0LP90</accession>
<dbReference type="EMBL" id="SPRC01000010">
    <property type="protein sequence ID" value="TIB81170.1"/>
    <property type="molecule type" value="Genomic_DNA"/>
</dbReference>
<dbReference type="Pfam" id="PF10183">
    <property type="entry name" value="ESSS"/>
    <property type="match status" value="1"/>
</dbReference>
<comment type="similarity">
    <text evidence="3">Belongs to the complex I NDUFB11 subunit family.</text>
</comment>
<evidence type="ECO:0000313" key="27">
    <source>
        <dbReference type="Proteomes" id="UP000310685"/>
    </source>
</evidence>
<reference evidence="24 25" key="1">
    <citation type="submission" date="2019-03" db="EMBL/GenBank/DDBJ databases">
        <title>Sequencing 25 genomes of Wallemia mellicola.</title>
        <authorList>
            <person name="Gostincar C."/>
        </authorList>
    </citation>
    <scope>NUCLEOTIDE SEQUENCE [LARGE SCALE GENOMIC DNA]</scope>
    <source>
        <strain evidence="20 25">EXF-1262</strain>
        <strain evidence="22 26">EXF-1274</strain>
        <strain evidence="19 27">EXF-6152</strain>
        <strain evidence="23 28">EXF-757</strain>
        <strain evidence="21 24">EXF-8738</strain>
    </source>
</reference>
<keyword evidence="9" id="KW-0809">Transit peptide</keyword>
<protein>
    <recommendedName>
        <fullName evidence="4">NADH dehydrogenase [ubiquinone] 1 beta subcomplex subunit 11, mitochondrial</fullName>
    </recommendedName>
    <alternativeName>
        <fullName evidence="15">Complex I-ESSS</fullName>
    </alternativeName>
    <alternativeName>
        <fullName evidence="14">NADH-ubiquinone oxidoreductase ESSS subunit</fullName>
    </alternativeName>
</protein>
<keyword evidence="6" id="KW-0679">Respiratory chain</keyword>
<evidence type="ECO:0000313" key="24">
    <source>
        <dbReference type="Proteomes" id="UP000305647"/>
    </source>
</evidence>
<feature type="region of interest" description="Disordered" evidence="17">
    <location>
        <begin position="15"/>
        <end position="41"/>
    </location>
</feature>
<comment type="subcellular location">
    <subcellularLocation>
        <location evidence="2">Mitochondrion inner membrane</location>
        <topology evidence="2">Single-pass membrane protein</topology>
    </subcellularLocation>
</comment>
<dbReference type="EMBL" id="SPRH01000024">
    <property type="protein sequence ID" value="TIC00203.1"/>
    <property type="molecule type" value="Genomic_DNA"/>
</dbReference>
<dbReference type="Proteomes" id="UP000310708">
    <property type="component" value="Unassembled WGS sequence"/>
</dbReference>
<comment type="function">
    <text evidence="1">Accessory subunit of the mitochondrial membrane respiratory chain NADH dehydrogenase (Complex I), that is believed not to be involved in catalysis. Complex I functions in the transfer of electrons from NADH to the respiratory chain. The immediate electron acceptor for the enzyme is believed to be ubiquinone.</text>
</comment>
<keyword evidence="11 18" id="KW-1133">Transmembrane helix</keyword>